<keyword evidence="1" id="KW-0805">Transcription regulation</keyword>
<comment type="caution">
    <text evidence="5">The sequence shown here is derived from an EMBL/GenBank/DDBJ whole genome shotgun (WGS) entry which is preliminary data.</text>
</comment>
<keyword evidence="2" id="KW-0238">DNA-binding</keyword>
<dbReference type="PROSITE" id="PS51118">
    <property type="entry name" value="HTH_HXLR"/>
    <property type="match status" value="1"/>
</dbReference>
<accession>A0ABV8QMT5</accession>
<dbReference type="Proteomes" id="UP001595907">
    <property type="component" value="Unassembled WGS sequence"/>
</dbReference>
<dbReference type="Gene3D" id="1.10.10.10">
    <property type="entry name" value="Winged helix-like DNA-binding domain superfamily/Winged helix DNA-binding domain"/>
    <property type="match status" value="1"/>
</dbReference>
<evidence type="ECO:0000256" key="2">
    <source>
        <dbReference type="ARBA" id="ARBA00023125"/>
    </source>
</evidence>
<keyword evidence="3" id="KW-0804">Transcription</keyword>
<evidence type="ECO:0000256" key="3">
    <source>
        <dbReference type="ARBA" id="ARBA00023163"/>
    </source>
</evidence>
<reference evidence="6" key="1">
    <citation type="journal article" date="2019" name="Int. J. Syst. Evol. Microbiol.">
        <title>The Global Catalogue of Microorganisms (GCM) 10K type strain sequencing project: providing services to taxonomists for standard genome sequencing and annotation.</title>
        <authorList>
            <consortium name="The Broad Institute Genomics Platform"/>
            <consortium name="The Broad Institute Genome Sequencing Center for Infectious Disease"/>
            <person name="Wu L."/>
            <person name="Ma J."/>
        </authorList>
    </citation>
    <scope>NUCLEOTIDE SEQUENCE [LARGE SCALE GENOMIC DNA]</scope>
    <source>
        <strain evidence="6">CECT 8289</strain>
    </source>
</reference>
<evidence type="ECO:0000313" key="5">
    <source>
        <dbReference type="EMBL" id="MFC4261541.1"/>
    </source>
</evidence>
<dbReference type="SUPFAM" id="SSF46785">
    <property type="entry name" value="Winged helix' DNA-binding domain"/>
    <property type="match status" value="1"/>
</dbReference>
<dbReference type="RefSeq" id="WP_379706077.1">
    <property type="nucleotide sequence ID" value="NZ_JBHSCZ010000001.1"/>
</dbReference>
<dbReference type="Pfam" id="PF01638">
    <property type="entry name" value="HxlR"/>
    <property type="match status" value="1"/>
</dbReference>
<feature type="domain" description="HTH hxlR-type" evidence="4">
    <location>
        <begin position="10"/>
        <end position="108"/>
    </location>
</feature>
<protein>
    <submittedName>
        <fullName evidence="5">Winged helix-turn-helix transcriptional regulator</fullName>
    </submittedName>
</protein>
<proteinExistence type="predicted"/>
<dbReference type="PANTHER" id="PTHR33204">
    <property type="entry name" value="TRANSCRIPTIONAL REGULATOR, MARR FAMILY"/>
    <property type="match status" value="1"/>
</dbReference>
<evidence type="ECO:0000313" key="6">
    <source>
        <dbReference type="Proteomes" id="UP001595907"/>
    </source>
</evidence>
<dbReference type="InterPro" id="IPR036388">
    <property type="entry name" value="WH-like_DNA-bd_sf"/>
</dbReference>
<dbReference type="InterPro" id="IPR002577">
    <property type="entry name" value="HTH_HxlR"/>
</dbReference>
<sequence length="118" mass="13197">MQVHGKKIACPVTATLELIGGRWKAPILYYLSKGTKRFGQIDAIITGISRKVLTEQLKELEQDGLITRVYYKELPPRVEYSLTAFGESLFPVFDAMVHWAGAHLSDDAKTNAMVLMAK</sequence>
<dbReference type="EMBL" id="JBHSCZ010000001">
    <property type="protein sequence ID" value="MFC4261541.1"/>
    <property type="molecule type" value="Genomic_DNA"/>
</dbReference>
<name>A0ABV8QMT5_9BACT</name>
<gene>
    <name evidence="5" type="ORF">ACFOWM_01505</name>
</gene>
<dbReference type="InterPro" id="IPR036390">
    <property type="entry name" value="WH_DNA-bd_sf"/>
</dbReference>
<evidence type="ECO:0000256" key="1">
    <source>
        <dbReference type="ARBA" id="ARBA00023015"/>
    </source>
</evidence>
<dbReference type="PANTHER" id="PTHR33204:SF29">
    <property type="entry name" value="TRANSCRIPTIONAL REGULATOR"/>
    <property type="match status" value="1"/>
</dbReference>
<organism evidence="5 6">
    <name type="scientific">Ferruginibacter yonginensis</name>
    <dbReference type="NCBI Taxonomy" id="1310416"/>
    <lineage>
        <taxon>Bacteria</taxon>
        <taxon>Pseudomonadati</taxon>
        <taxon>Bacteroidota</taxon>
        <taxon>Chitinophagia</taxon>
        <taxon>Chitinophagales</taxon>
        <taxon>Chitinophagaceae</taxon>
        <taxon>Ferruginibacter</taxon>
    </lineage>
</organism>
<dbReference type="InterPro" id="IPR011991">
    <property type="entry name" value="ArsR-like_HTH"/>
</dbReference>
<keyword evidence="6" id="KW-1185">Reference proteome</keyword>
<evidence type="ECO:0000259" key="4">
    <source>
        <dbReference type="PROSITE" id="PS51118"/>
    </source>
</evidence>
<dbReference type="CDD" id="cd00090">
    <property type="entry name" value="HTH_ARSR"/>
    <property type="match status" value="1"/>
</dbReference>